<protein>
    <recommendedName>
        <fullName evidence="6">YebC/PmpR family DNA-binding transcriptional regulator</fullName>
    </recommendedName>
</protein>
<dbReference type="Pfam" id="PF20772">
    <property type="entry name" value="TACO1_YebC_N"/>
    <property type="match status" value="1"/>
</dbReference>
<dbReference type="Gene3D" id="1.10.10.200">
    <property type="match status" value="1"/>
</dbReference>
<dbReference type="InterPro" id="IPR048300">
    <property type="entry name" value="TACO1_YebC-like_2nd/3rd_dom"/>
</dbReference>
<dbReference type="GO" id="GO:0005739">
    <property type="term" value="C:mitochondrion"/>
    <property type="evidence" value="ECO:0007669"/>
    <property type="project" value="UniProtKB-SubCell"/>
</dbReference>
<evidence type="ECO:0000259" key="3">
    <source>
        <dbReference type="Pfam" id="PF01709"/>
    </source>
</evidence>
<dbReference type="PANTHER" id="PTHR12532">
    <property type="entry name" value="TRANSLATIONAL ACTIVATOR OF CYTOCHROME C OXIDASE 1"/>
    <property type="match status" value="1"/>
</dbReference>
<dbReference type="Pfam" id="PF01709">
    <property type="entry name" value="Transcrip_reg"/>
    <property type="match status" value="1"/>
</dbReference>
<dbReference type="InterPro" id="IPR026564">
    <property type="entry name" value="Transcrip_reg_TACO1-like_dom3"/>
</dbReference>
<gene>
    <name evidence="5" type="ORF">METZ01_LOCUS225762</name>
</gene>
<name>A0A382GCG0_9ZZZZ</name>
<feature type="domain" description="TACO1/YebC-like second and third" evidence="3">
    <location>
        <begin position="81"/>
        <end position="212"/>
    </location>
</feature>
<dbReference type="InterPro" id="IPR017856">
    <property type="entry name" value="Integrase-like_N"/>
</dbReference>
<dbReference type="NCBIfam" id="TIGR01033">
    <property type="entry name" value="YebC/PmpR family DNA-binding transcriptional regulator"/>
    <property type="match status" value="1"/>
</dbReference>
<dbReference type="FunFam" id="1.10.10.200:FF:000002">
    <property type="entry name" value="Probable transcriptional regulatory protein CLM62_37755"/>
    <property type="match status" value="1"/>
</dbReference>
<feature type="non-terminal residue" evidence="5">
    <location>
        <position position="213"/>
    </location>
</feature>
<dbReference type="EMBL" id="UINC01054784">
    <property type="protein sequence ID" value="SVB72908.1"/>
    <property type="molecule type" value="Genomic_DNA"/>
</dbReference>
<dbReference type="InterPro" id="IPR049083">
    <property type="entry name" value="TACO1_YebC_N"/>
</dbReference>
<dbReference type="Gene3D" id="3.30.70.980">
    <property type="match status" value="2"/>
</dbReference>
<sequence length="213" mass="23803">MAGHSKFKNIQYRKGSQDKKRSKLFAKITKEITVAAKLGMLDPESNPRLRSAISTARSQNMPKDNIERAIKKSSDENAETYDEVRYEGFGPSGVGVIIETLTDNRNRTAGDIRSIFSKWGGNLGETGSVSFMFNHYGKINIPSEEIDFEKIFDISLEAGATDCDISEDIYEVSCSSDDLHNIAYIIEEKINLPVKTQLSWKPLNIVNVDKESA</sequence>
<dbReference type="PANTHER" id="PTHR12532:SF0">
    <property type="entry name" value="TRANSLATIONAL ACTIVATOR OF CYTOCHROME C OXIDASE 1"/>
    <property type="match status" value="1"/>
</dbReference>
<evidence type="ECO:0000256" key="1">
    <source>
        <dbReference type="ARBA" id="ARBA00004173"/>
    </source>
</evidence>
<evidence type="ECO:0000313" key="5">
    <source>
        <dbReference type="EMBL" id="SVB72908.1"/>
    </source>
</evidence>
<dbReference type="NCBIfam" id="NF009044">
    <property type="entry name" value="PRK12378.1"/>
    <property type="match status" value="1"/>
</dbReference>
<dbReference type="NCBIfam" id="NF001030">
    <property type="entry name" value="PRK00110.1"/>
    <property type="match status" value="1"/>
</dbReference>
<comment type="similarity">
    <text evidence="2">Belongs to the TACO1 family.</text>
</comment>
<proteinExistence type="inferred from homology"/>
<comment type="subcellular location">
    <subcellularLocation>
        <location evidence="1">Mitochondrion</location>
    </subcellularLocation>
</comment>
<reference evidence="5" key="1">
    <citation type="submission" date="2018-05" db="EMBL/GenBank/DDBJ databases">
        <authorList>
            <person name="Lanie J.A."/>
            <person name="Ng W.-L."/>
            <person name="Kazmierczak K.M."/>
            <person name="Andrzejewski T.M."/>
            <person name="Davidsen T.M."/>
            <person name="Wayne K.J."/>
            <person name="Tettelin H."/>
            <person name="Glass J.I."/>
            <person name="Rusch D."/>
            <person name="Podicherti R."/>
            <person name="Tsui H.-C.T."/>
            <person name="Winkler M.E."/>
        </authorList>
    </citation>
    <scope>NUCLEOTIDE SEQUENCE</scope>
</reference>
<dbReference type="InterPro" id="IPR029072">
    <property type="entry name" value="YebC-like"/>
</dbReference>
<evidence type="ECO:0008006" key="6">
    <source>
        <dbReference type="Google" id="ProtNLM"/>
    </source>
</evidence>
<dbReference type="AlphaFoldDB" id="A0A382GCG0"/>
<dbReference type="InterPro" id="IPR002876">
    <property type="entry name" value="Transcrip_reg_TACO1-like"/>
</dbReference>
<dbReference type="SUPFAM" id="SSF75625">
    <property type="entry name" value="YebC-like"/>
    <property type="match status" value="1"/>
</dbReference>
<evidence type="ECO:0000259" key="4">
    <source>
        <dbReference type="Pfam" id="PF20772"/>
    </source>
</evidence>
<organism evidence="5">
    <name type="scientific">marine metagenome</name>
    <dbReference type="NCBI Taxonomy" id="408172"/>
    <lineage>
        <taxon>unclassified sequences</taxon>
        <taxon>metagenomes</taxon>
        <taxon>ecological metagenomes</taxon>
    </lineage>
</organism>
<evidence type="ECO:0000256" key="2">
    <source>
        <dbReference type="ARBA" id="ARBA00008724"/>
    </source>
</evidence>
<dbReference type="HAMAP" id="MF_00693">
    <property type="entry name" value="Transcrip_reg_TACO1"/>
    <property type="match status" value="1"/>
</dbReference>
<feature type="domain" description="TACO1/YebC-like N-terminal" evidence="4">
    <location>
        <begin position="5"/>
        <end position="75"/>
    </location>
</feature>
<accession>A0A382GCG0</accession>